<evidence type="ECO:0000313" key="1">
    <source>
        <dbReference type="EMBL" id="MBU5676720.1"/>
    </source>
</evidence>
<sequence>MDRHTHYDNVKKSFSQRLGEANVMPDGMLSAIDDTHLAILAIEKGAQEAQETYEKDR</sequence>
<dbReference type="EMBL" id="JAHLQK010000003">
    <property type="protein sequence ID" value="MBU5676720.1"/>
    <property type="molecule type" value="Genomic_DNA"/>
</dbReference>
<comment type="caution">
    <text evidence="1">The sequence shown here is derived from an EMBL/GenBank/DDBJ whole genome shotgun (WGS) entry which is preliminary data.</text>
</comment>
<accession>A0ABS6G2L6</accession>
<dbReference type="RefSeq" id="WP_216416828.1">
    <property type="nucleotide sequence ID" value="NZ_JAHLQK010000003.1"/>
</dbReference>
<dbReference type="Proteomes" id="UP000779508">
    <property type="component" value="Unassembled WGS sequence"/>
</dbReference>
<name>A0ABS6G2L6_9FIRM</name>
<evidence type="ECO:0000313" key="2">
    <source>
        <dbReference type="Proteomes" id="UP000779508"/>
    </source>
</evidence>
<keyword evidence="2" id="KW-1185">Reference proteome</keyword>
<proteinExistence type="predicted"/>
<reference evidence="1 2" key="1">
    <citation type="submission" date="2021-06" db="EMBL/GenBank/DDBJ databases">
        <authorList>
            <person name="Sun Q."/>
            <person name="Li D."/>
        </authorList>
    </citation>
    <scope>NUCLEOTIDE SEQUENCE [LARGE SCALE GENOMIC DNA]</scope>
    <source>
        <strain evidence="1 2">MSJ-5</strain>
    </source>
</reference>
<organism evidence="1 2">
    <name type="scientific">Alkaliphilus flagellatus</name>
    <dbReference type="NCBI Taxonomy" id="2841507"/>
    <lineage>
        <taxon>Bacteria</taxon>
        <taxon>Bacillati</taxon>
        <taxon>Bacillota</taxon>
        <taxon>Clostridia</taxon>
        <taxon>Peptostreptococcales</taxon>
        <taxon>Natronincolaceae</taxon>
        <taxon>Alkaliphilus</taxon>
    </lineage>
</organism>
<gene>
    <name evidence="1" type="ORF">KQI88_09835</name>
</gene>
<protein>
    <submittedName>
        <fullName evidence="1">Uncharacterized protein</fullName>
    </submittedName>
</protein>